<feature type="compositionally biased region" description="Low complexity" evidence="7">
    <location>
        <begin position="1239"/>
        <end position="1252"/>
    </location>
</feature>
<keyword evidence="6" id="KW-0131">Cell cycle</keyword>
<comment type="caution">
    <text evidence="9">The sequence shown here is derived from an EMBL/GenBank/DDBJ whole genome shotgun (WGS) entry which is preliminary data.</text>
</comment>
<evidence type="ECO:0000256" key="2">
    <source>
        <dbReference type="ARBA" id="ARBA00004574"/>
    </source>
</evidence>
<feature type="compositionally biased region" description="Basic and acidic residues" evidence="7">
    <location>
        <begin position="1661"/>
        <end position="1681"/>
    </location>
</feature>
<feature type="compositionally biased region" description="Basic and acidic residues" evidence="7">
    <location>
        <begin position="1390"/>
        <end position="1403"/>
    </location>
</feature>
<evidence type="ECO:0000256" key="3">
    <source>
        <dbReference type="ARBA" id="ARBA00022454"/>
    </source>
</evidence>
<evidence type="ECO:0000256" key="5">
    <source>
        <dbReference type="ARBA" id="ARBA00023242"/>
    </source>
</evidence>
<keyword evidence="5" id="KW-0539">Nucleus</keyword>
<evidence type="ECO:0000256" key="1">
    <source>
        <dbReference type="ARBA" id="ARBA00004123"/>
    </source>
</evidence>
<evidence type="ECO:0000256" key="6">
    <source>
        <dbReference type="ARBA" id="ARBA00023306"/>
    </source>
</evidence>
<evidence type="ECO:0000256" key="4">
    <source>
        <dbReference type="ARBA" id="ARBA00022895"/>
    </source>
</evidence>
<dbReference type="Pfam" id="PF12231">
    <property type="entry name" value="Rif1_N"/>
    <property type="match status" value="1"/>
</dbReference>
<protein>
    <submittedName>
        <fullName evidence="9">Rap1-interacting factor 1 N terminal-domain-containing protein</fullName>
    </submittedName>
</protein>
<evidence type="ECO:0000313" key="10">
    <source>
        <dbReference type="Proteomes" id="UP001610444"/>
    </source>
</evidence>
<feature type="compositionally biased region" description="Basic and acidic residues" evidence="7">
    <location>
        <begin position="1720"/>
        <end position="1734"/>
    </location>
</feature>
<feature type="region of interest" description="Disordered" evidence="7">
    <location>
        <begin position="1106"/>
        <end position="1157"/>
    </location>
</feature>
<accession>A0ABR4LBA5</accession>
<dbReference type="GeneID" id="98162724"/>
<evidence type="ECO:0000259" key="8">
    <source>
        <dbReference type="Pfam" id="PF12231"/>
    </source>
</evidence>
<dbReference type="Proteomes" id="UP001610444">
    <property type="component" value="Unassembled WGS sequence"/>
</dbReference>
<feature type="region of interest" description="Disordered" evidence="7">
    <location>
        <begin position="1"/>
        <end position="65"/>
    </location>
</feature>
<feature type="compositionally biased region" description="Basic residues" evidence="7">
    <location>
        <begin position="1292"/>
        <end position="1304"/>
    </location>
</feature>
<proteinExistence type="predicted"/>
<sequence>MVDVLSPLSARPPTPPRTASRTLSEKGRTEQSPVIVQTPIESPFPPNGSTGAPSSRQSKRVNFSPWPKYIKPPTFTNAKSKVLLPSNECKPARSILKATNSPGPLSLSEVTSYTPETFAMLLESVTQQLAGDKTSSRSDAYMQFFNALRAYEKVPTEEEIVRKLGLITQFIQRDVSRDLTKGGPLETNVVIQALKLSVVFVWHPQISPHLPDDFKLFLVDHAVSCLENGRLPKSVLIHYLSVLSQQKYQPRIITNARISRLLTMLNSLTDKVKGNGIVSQRLMIYERIFELNKSAFVSQPALWMNHILSGLLHHVKDIRLKALDVGFNAYMSAGANSTLSKTLRDIFDQPLDQHKRKLASEICERMTRMMASPETGEHVPQIWGVLTLLLRNKRFNIDQWPHFKEWVLVLQKCFNCSDPEIKSRAITNWNRFVLVVNISEATSRSLLRMLSKPILSQFERKKIDKQNTQPSGLVVSSYHNLLYYAFRPDASFHQLDIVWEEYIALPSEKTFSVVSSLSDRAAHAISHMLWSSQPLKAWSENRVNELKRIVAEELPPLDCKWVRSRIATVLKVFESLLKSSVWETEPRTSNIAAAWTNLIQALAFAASKEITPSPESMQAVAHVLAFLQRIWKARPSSLNAFEIESEDTYFDRFAFLSTTMVNALGNIPVTEKLLLKTAEAAYPNVNTTTNRHSTASNHPDSPILHLLRLISNVSGLPTPKIAYSRLIGEVVGAVCHGKVSRGPQLDILRQCVDLVETGHGFDSSVAGFADTVWKSTAQLCADCLSSFPTESARERDGPLFRDYDNVIKILTAGLSFADSSSFWDQLLGTFMSVLRTEKGDSAVSAIALAPLAAAMNSLTVHETYFPASSIIRHCLTVPFHYWDRNMMNQQKREFSEPPFPTEIVGLVHGILKESYDNFTNSQVSFLGSGSIIFRCMLLEKLQEPFGYYLRDVAGHLKVEGGCEKRMLIACQELSAAILNILGALPRNDATLQRFERTFCSGLRASEYTRAEQFLAFWNSAFECQLNPGCPIHLHIAVQDVKTRVSYVRRGGLPMGNIDVGGAYRPSGDSITDYDEQGIPHTIPSQNTTVTSKDVPAKSRIAFILDAPPGNPFSEPTDSSSATKVAAPQETKPTEQTLPGVAPTNNTNGNESPALPVSDNEHAAQHSQVFSMIDNLRSSSPMGNTPRALGFMTPPHLRNLRNEDSGTDTPKTPTIPAVSADNEDTFLGSSPTPAIRGRTSSVASAVPPSFSAVNNDAMEVDPPSSPPELDRQTPDSRQPSPTKSSAVKDSGGKGKKRNRARRSRRSQLSQVANKENADTSISQNEQSEQSDVNVETKPGRGLRTRLRSSTEKSSTTDEETAPQQAEEMPKALSIEPIHEPIDQPVSAPENKVTDGRDEHLEKQQPEQPDAAADSSDDTDTQATSQLEYDLVSAVDLGSDASHSEVPDSVDPAPVTRKRKRDEEAETSTQSSKERRRSSRLSSSAAPAVQVEDGQPARSKKQKVVTVTQEAQSSSAVTAKDTHEAEPAARGGKSPKPESKAKKEKGNGKAPETQESSQKRRSGRISGVPAPDIPEESPVSKKSPLPKKSPRPSSARKSRKQKERERRAERRKSQLAAAASGKEDATTRGTPDGEPEESLEPSATDKSPAEAPGTQSSQPDLQSIKEPEVHEEPEDVHMAEAHGPKPTTTPAEPEASISVDQAQPSSAEESSALPEPEPAQEPQHEHEPEPEQREPSPRPAHGIPITASLRTLLDQVKLASLDRDTVREMDNLLFDLRVEMHEAMRRHGETTASHQ</sequence>
<feature type="compositionally biased region" description="Polar residues" evidence="7">
    <location>
        <begin position="1274"/>
        <end position="1286"/>
    </location>
</feature>
<gene>
    <name evidence="9" type="ORF">BJX68DRAFT_273919</name>
</gene>
<dbReference type="PANTHER" id="PTHR22928:SF3">
    <property type="entry name" value="TELOMERE-ASSOCIATED PROTEIN RIF1"/>
    <property type="match status" value="1"/>
</dbReference>
<dbReference type="EMBL" id="JBFXLR010000001">
    <property type="protein sequence ID" value="KAL2861814.1"/>
    <property type="molecule type" value="Genomic_DNA"/>
</dbReference>
<feature type="compositionally biased region" description="Basic and acidic residues" evidence="7">
    <location>
        <begin position="1600"/>
        <end position="1610"/>
    </location>
</feature>
<keyword evidence="4" id="KW-0779">Telomere</keyword>
<evidence type="ECO:0000313" key="9">
    <source>
        <dbReference type="EMBL" id="KAL2861814.1"/>
    </source>
</evidence>
<keyword evidence="10" id="KW-1185">Reference proteome</keyword>
<dbReference type="InterPro" id="IPR022031">
    <property type="entry name" value="Rif1_N"/>
</dbReference>
<feature type="compositionally biased region" description="Polar residues" evidence="7">
    <location>
        <begin position="47"/>
        <end position="56"/>
    </location>
</feature>
<evidence type="ECO:0000256" key="7">
    <source>
        <dbReference type="SAM" id="MobiDB-lite"/>
    </source>
</evidence>
<feature type="compositionally biased region" description="Polar residues" evidence="7">
    <location>
        <begin position="1503"/>
        <end position="1515"/>
    </location>
</feature>
<dbReference type="PANTHER" id="PTHR22928">
    <property type="entry name" value="TELOMERE-ASSOCIATED PROTEIN RIF1"/>
    <property type="match status" value="1"/>
</dbReference>
<feature type="compositionally biased region" description="Low complexity" evidence="7">
    <location>
        <begin position="1684"/>
        <end position="1712"/>
    </location>
</feature>
<feature type="compositionally biased region" description="Polar residues" evidence="7">
    <location>
        <begin position="1306"/>
        <end position="1332"/>
    </location>
</feature>
<feature type="compositionally biased region" description="Polar residues" evidence="7">
    <location>
        <begin position="1113"/>
        <end position="1122"/>
    </location>
</feature>
<feature type="region of interest" description="Disordered" evidence="7">
    <location>
        <begin position="1184"/>
        <end position="1743"/>
    </location>
</feature>
<name>A0ABR4LBA5_9EURO</name>
<reference evidence="9 10" key="1">
    <citation type="submission" date="2024-07" db="EMBL/GenBank/DDBJ databases">
        <title>Section-level genome sequencing and comparative genomics of Aspergillus sections Usti and Cavernicolus.</title>
        <authorList>
            <consortium name="Lawrence Berkeley National Laboratory"/>
            <person name="Nybo J.L."/>
            <person name="Vesth T.C."/>
            <person name="Theobald S."/>
            <person name="Frisvad J.C."/>
            <person name="Larsen T.O."/>
            <person name="Kjaerboelling I."/>
            <person name="Rothschild-Mancinelli K."/>
            <person name="Lyhne E.K."/>
            <person name="Kogle M.E."/>
            <person name="Barry K."/>
            <person name="Clum A."/>
            <person name="Na H."/>
            <person name="Ledsgaard L."/>
            <person name="Lin J."/>
            <person name="Lipzen A."/>
            <person name="Kuo A."/>
            <person name="Riley R."/>
            <person name="Mondo S."/>
            <person name="LaButti K."/>
            <person name="Haridas S."/>
            <person name="Pangalinan J."/>
            <person name="Salamov A.A."/>
            <person name="Simmons B.A."/>
            <person name="Magnuson J.K."/>
            <person name="Chen J."/>
            <person name="Drula E."/>
            <person name="Henrissat B."/>
            <person name="Wiebenga A."/>
            <person name="Lubbers R.J."/>
            <person name="Gomes A.C."/>
            <person name="Macurrencykelacurrency M.R."/>
            <person name="Stajich J."/>
            <person name="Grigoriev I.V."/>
            <person name="Mortensen U.H."/>
            <person name="De vries R.P."/>
            <person name="Baker S.E."/>
            <person name="Andersen M.R."/>
        </authorList>
    </citation>
    <scope>NUCLEOTIDE SEQUENCE [LARGE SCALE GENOMIC DNA]</scope>
    <source>
        <strain evidence="9 10">CBS 756.74</strain>
    </source>
</reference>
<feature type="domain" description="Telomere-associated protein Rif1 N-terminal" evidence="8">
    <location>
        <begin position="129"/>
        <end position="503"/>
    </location>
</feature>
<feature type="compositionally biased region" description="Basic residues" evidence="7">
    <location>
        <begin position="1582"/>
        <end position="1599"/>
    </location>
</feature>
<comment type="subcellular location">
    <subcellularLocation>
        <location evidence="2">Chromosome</location>
        <location evidence="2">Telomere</location>
    </subcellularLocation>
    <subcellularLocation>
        <location evidence="1">Nucleus</location>
    </subcellularLocation>
</comment>
<dbReference type="RefSeq" id="XP_070905904.1">
    <property type="nucleotide sequence ID" value="XM_071047560.1"/>
</dbReference>
<keyword evidence="3" id="KW-0158">Chromosome</keyword>
<feature type="compositionally biased region" description="Basic and acidic residues" evidence="7">
    <location>
        <begin position="1533"/>
        <end position="1545"/>
    </location>
</feature>
<organism evidence="9 10">
    <name type="scientific">Aspergillus pseudodeflectus</name>
    <dbReference type="NCBI Taxonomy" id="176178"/>
    <lineage>
        <taxon>Eukaryota</taxon>
        <taxon>Fungi</taxon>
        <taxon>Dikarya</taxon>
        <taxon>Ascomycota</taxon>
        <taxon>Pezizomycotina</taxon>
        <taxon>Eurotiomycetes</taxon>
        <taxon>Eurotiomycetidae</taxon>
        <taxon>Eurotiales</taxon>
        <taxon>Aspergillaceae</taxon>
        <taxon>Aspergillus</taxon>
        <taxon>Aspergillus subgen. Nidulantes</taxon>
    </lineage>
</organism>